<dbReference type="EMBL" id="VUMZ01000004">
    <property type="protein sequence ID" value="MST51802.1"/>
    <property type="molecule type" value="Genomic_DNA"/>
</dbReference>
<dbReference type="InterPro" id="IPR003731">
    <property type="entry name" value="Di-Nase_FeMo-co_biosynth"/>
</dbReference>
<dbReference type="HAMAP" id="MF_00674">
    <property type="entry name" value="UPF0251"/>
    <property type="match status" value="1"/>
</dbReference>
<dbReference type="Proteomes" id="UP000474676">
    <property type="component" value="Unassembled WGS sequence"/>
</dbReference>
<evidence type="ECO:0000313" key="4">
    <source>
        <dbReference type="EMBL" id="MST51802.1"/>
    </source>
</evidence>
<evidence type="ECO:0000256" key="2">
    <source>
        <dbReference type="HAMAP-Rule" id="MF_00674"/>
    </source>
</evidence>
<dbReference type="InterPro" id="IPR002852">
    <property type="entry name" value="UPF0251"/>
</dbReference>
<evidence type="ECO:0000256" key="1">
    <source>
        <dbReference type="ARBA" id="ARBA00009350"/>
    </source>
</evidence>
<proteinExistence type="inferred from homology"/>
<dbReference type="PANTHER" id="PTHR37478">
    <property type="match status" value="1"/>
</dbReference>
<keyword evidence="5" id="KW-1185">Reference proteome</keyword>
<feature type="domain" description="Dinitrogenase iron-molybdenum cofactor biosynthesis" evidence="3">
    <location>
        <begin position="129"/>
        <end position="216"/>
    </location>
</feature>
<dbReference type="InterPro" id="IPR033913">
    <property type="entry name" value="MTH1175_dom"/>
</dbReference>
<dbReference type="Pfam" id="PF02579">
    <property type="entry name" value="Nitro_FeMo-Co"/>
    <property type="match status" value="1"/>
</dbReference>
<protein>
    <recommendedName>
        <fullName evidence="2">UPF0251 protein FYJ64_05680</fullName>
    </recommendedName>
</protein>
<dbReference type="PANTHER" id="PTHR37478:SF2">
    <property type="entry name" value="UPF0251 PROTEIN TK0562"/>
    <property type="match status" value="1"/>
</dbReference>
<dbReference type="AlphaFoldDB" id="A0A6L5Y6W7"/>
<name>A0A6L5Y6W7_9FIRM</name>
<dbReference type="Pfam" id="PF02001">
    <property type="entry name" value="DUF134"/>
    <property type="match status" value="1"/>
</dbReference>
<dbReference type="Gene3D" id="3.30.420.130">
    <property type="entry name" value="Dinitrogenase iron-molybdenum cofactor biosynthesis domain"/>
    <property type="match status" value="1"/>
</dbReference>
<dbReference type="InterPro" id="IPR036105">
    <property type="entry name" value="DiNase_FeMo-co_biosyn_sf"/>
</dbReference>
<comment type="similarity">
    <text evidence="1 2">Belongs to the UPF0251 family.</text>
</comment>
<evidence type="ECO:0000259" key="3">
    <source>
        <dbReference type="Pfam" id="PF02579"/>
    </source>
</evidence>
<dbReference type="CDD" id="cd00851">
    <property type="entry name" value="MTH1175"/>
    <property type="match status" value="1"/>
</dbReference>
<dbReference type="GeneID" id="303114809"/>
<gene>
    <name evidence="4" type="ORF">FYJ64_05680</name>
</gene>
<dbReference type="SUPFAM" id="SSF53146">
    <property type="entry name" value="Nitrogenase accessory factor-like"/>
    <property type="match status" value="1"/>
</dbReference>
<organism evidence="4 5">
    <name type="scientific">Hornefia butyriciproducens</name>
    <dbReference type="NCBI Taxonomy" id="2652293"/>
    <lineage>
        <taxon>Bacteria</taxon>
        <taxon>Bacillati</taxon>
        <taxon>Bacillota</taxon>
        <taxon>Clostridia</taxon>
        <taxon>Peptostreptococcales</taxon>
        <taxon>Anaerovoracaceae</taxon>
        <taxon>Hornefia</taxon>
    </lineage>
</organism>
<comment type="caution">
    <text evidence="4">The sequence shown here is derived from an EMBL/GenBank/DDBJ whole genome shotgun (WGS) entry which is preliminary data.</text>
</comment>
<dbReference type="RefSeq" id="WP_154574244.1">
    <property type="nucleotide sequence ID" value="NZ_VUMZ01000004.1"/>
</dbReference>
<evidence type="ECO:0000313" key="5">
    <source>
        <dbReference type="Proteomes" id="UP000474676"/>
    </source>
</evidence>
<accession>A0A6L5Y6W7</accession>
<sequence length="271" mass="28652">MPRPKRCRRICCFPDYWEFSPATDEVGRKSPGDATETVVMTLEEYEAVRLIDHEKLTQQQCAEQMEVARTTVTAIYDSARGKLADALVNGKTLRISGGDYRLSGSRPDLPADFSEKGSNTMRLAAAYEDGMVFQHFGHTEQFKIYDIENGEIRRETVIPVRGAGHGALAGFLKKADVDALICGGIGGGARTALAEAGIALYPGVSGPADEAARALAAGTLDYNPETVCSHHDHGHGGGCGHGEKHGHGGGCGHGENHGHGGDCGHGGTCGH</sequence>
<reference evidence="4 5" key="1">
    <citation type="submission" date="2019-08" db="EMBL/GenBank/DDBJ databases">
        <title>In-depth cultivation of the pig gut microbiome towards novel bacterial diversity and tailored functional studies.</title>
        <authorList>
            <person name="Wylensek D."/>
            <person name="Hitch T.C.A."/>
            <person name="Clavel T."/>
        </authorList>
    </citation>
    <scope>NUCLEOTIDE SEQUENCE [LARGE SCALE GENOMIC DNA]</scope>
    <source>
        <strain evidence="4 5">WCA-MUC-591-APC-3H</strain>
    </source>
</reference>